<dbReference type="AlphaFoldDB" id="E0S3P7"/>
<dbReference type="HOGENOM" id="CLU_1709835_0_0_9"/>
<evidence type="ECO:0000313" key="2">
    <source>
        <dbReference type="Proteomes" id="UP000001299"/>
    </source>
</evidence>
<keyword evidence="1" id="KW-0614">Plasmid</keyword>
<accession>E0S3P7</accession>
<geneLocation type="plasmid" evidence="1 2">
    <name>pCY360</name>
</geneLocation>
<organism evidence="1 2">
    <name type="scientific">Butyrivibrio proteoclasticus (strain ATCC 51982 / DSM 14932 / B316)</name>
    <name type="common">Clostridium proteoclasticum</name>
    <dbReference type="NCBI Taxonomy" id="515622"/>
    <lineage>
        <taxon>Bacteria</taxon>
        <taxon>Bacillati</taxon>
        <taxon>Bacillota</taxon>
        <taxon>Clostridia</taxon>
        <taxon>Lachnospirales</taxon>
        <taxon>Lachnospiraceae</taxon>
        <taxon>Butyrivibrio</taxon>
    </lineage>
</organism>
<protein>
    <submittedName>
        <fullName evidence="1">Uncharacterized protein</fullName>
    </submittedName>
</protein>
<dbReference type="KEGG" id="bpb:bpr_II090"/>
<proteinExistence type="predicted"/>
<reference evidence="1 2" key="1">
    <citation type="journal article" date="2010" name="PLoS ONE">
        <title>The glycobiome of the rumen bacterium Butyrivibrio proteoclasticus B316(T) highlights adaptation to a polysaccharide-rich environment.</title>
        <authorList>
            <person name="Kelly W.J."/>
            <person name="Leahy S.C."/>
            <person name="Altermann E."/>
            <person name="Yeoman C.J."/>
            <person name="Dunne J.C."/>
            <person name="Kong Z."/>
            <person name="Pacheco D.M."/>
            <person name="Li D."/>
            <person name="Noel S.J."/>
            <person name="Moon C.D."/>
            <person name="Cookson A.L."/>
            <person name="Attwood G.T."/>
        </authorList>
    </citation>
    <scope>NUCLEOTIDE SEQUENCE [LARGE SCALE GENOMIC DNA]</scope>
    <source>
        <strain evidence="2">ATCC 51982 / DSM 14932 / B316</strain>
        <plasmid evidence="2">Plasmid pCY360</plasmid>
    </source>
</reference>
<gene>
    <name evidence="1" type="ordered locus">bpr_II090</name>
</gene>
<evidence type="ECO:0000313" key="1">
    <source>
        <dbReference type="EMBL" id="ADL36029.1"/>
    </source>
</evidence>
<dbReference type="Proteomes" id="UP000001299">
    <property type="component" value="Plasmid pCY360"/>
</dbReference>
<dbReference type="EMBL" id="CP001812">
    <property type="protein sequence ID" value="ADL36029.1"/>
    <property type="molecule type" value="Genomic_DNA"/>
</dbReference>
<name>E0S3P7_BUTPB</name>
<sequence length="153" mass="17508">MENKNKYPGYELGDYAYEKERIKEEAIGEDICPVCGDKSKLIKRKGYLWECRLSICTGKIPHRCVISEKVDSKYSVGDHIRIHESTFAKESRIILNSFREGVITKVYTGIGGYYFDFVVKRQVIVGDEIPDTSWAIGQTVHGIRHSDRCVTLL</sequence>
<keyword evidence="2" id="KW-1185">Reference proteome</keyword>